<keyword evidence="3" id="KW-1185">Reference proteome</keyword>
<dbReference type="Proteomes" id="UP001153076">
    <property type="component" value="Unassembled WGS sequence"/>
</dbReference>
<protein>
    <submittedName>
        <fullName evidence="2">Uncharacterized protein</fullName>
    </submittedName>
</protein>
<proteinExistence type="predicted"/>
<gene>
    <name evidence="2" type="ORF">Cgig2_029509</name>
</gene>
<evidence type="ECO:0000256" key="1">
    <source>
        <dbReference type="SAM" id="MobiDB-lite"/>
    </source>
</evidence>
<dbReference type="EMBL" id="JAKOGI010000080">
    <property type="protein sequence ID" value="KAJ8445137.1"/>
    <property type="molecule type" value="Genomic_DNA"/>
</dbReference>
<sequence length="162" mass="19223">MSKLERQKWSESTGVIVRVYEESATVGSNFHQDGNSGEKITRRERKAQPWPCRHDDRRADLLAYARHLRDMASQHLHQNPKPTASLSKPVKKQRKLLAPVRKVRLSFGQPGEAWRCQRIESRVHERKYRSCYPTRTKWSKLSKMLRRLLKEWSTVWKCNNRS</sequence>
<feature type="region of interest" description="Disordered" evidence="1">
    <location>
        <begin position="27"/>
        <end position="50"/>
    </location>
</feature>
<accession>A0A9Q1QK18</accession>
<dbReference type="AlphaFoldDB" id="A0A9Q1QK18"/>
<name>A0A9Q1QK18_9CARY</name>
<reference evidence="2" key="1">
    <citation type="submission" date="2022-04" db="EMBL/GenBank/DDBJ databases">
        <title>Carnegiea gigantea Genome sequencing and assembly v2.</title>
        <authorList>
            <person name="Copetti D."/>
            <person name="Sanderson M.J."/>
            <person name="Burquez A."/>
            <person name="Wojciechowski M.F."/>
        </authorList>
    </citation>
    <scope>NUCLEOTIDE SEQUENCE</scope>
    <source>
        <strain evidence="2">SGP5-SGP5p</strain>
        <tissue evidence="2">Aerial part</tissue>
    </source>
</reference>
<dbReference type="OrthoDB" id="847067at2759"/>
<evidence type="ECO:0000313" key="3">
    <source>
        <dbReference type="Proteomes" id="UP001153076"/>
    </source>
</evidence>
<organism evidence="2 3">
    <name type="scientific">Carnegiea gigantea</name>
    <dbReference type="NCBI Taxonomy" id="171969"/>
    <lineage>
        <taxon>Eukaryota</taxon>
        <taxon>Viridiplantae</taxon>
        <taxon>Streptophyta</taxon>
        <taxon>Embryophyta</taxon>
        <taxon>Tracheophyta</taxon>
        <taxon>Spermatophyta</taxon>
        <taxon>Magnoliopsida</taxon>
        <taxon>eudicotyledons</taxon>
        <taxon>Gunneridae</taxon>
        <taxon>Pentapetalae</taxon>
        <taxon>Caryophyllales</taxon>
        <taxon>Cactineae</taxon>
        <taxon>Cactaceae</taxon>
        <taxon>Cactoideae</taxon>
        <taxon>Echinocereeae</taxon>
        <taxon>Carnegiea</taxon>
    </lineage>
</organism>
<evidence type="ECO:0000313" key="2">
    <source>
        <dbReference type="EMBL" id="KAJ8445137.1"/>
    </source>
</evidence>
<comment type="caution">
    <text evidence="2">The sequence shown here is derived from an EMBL/GenBank/DDBJ whole genome shotgun (WGS) entry which is preliminary data.</text>
</comment>